<evidence type="ECO:0000256" key="5">
    <source>
        <dbReference type="SAM" id="Phobius"/>
    </source>
</evidence>
<dbReference type="EC" id="2.3.2.15" evidence="1"/>
<accession>A0A250X4G5</accession>
<dbReference type="OrthoDB" id="448954at2759"/>
<gene>
    <name evidence="8" type="ORF">CEUSTIGMA_g5416.t1</name>
</gene>
<dbReference type="Pfam" id="PF05023">
    <property type="entry name" value="Phytochelatin"/>
    <property type="match status" value="1"/>
</dbReference>
<evidence type="ECO:0000256" key="2">
    <source>
        <dbReference type="ARBA" id="ARBA00022539"/>
    </source>
</evidence>
<protein>
    <recommendedName>
        <fullName evidence="1">glutathione gamma-glutamylcysteinyltransferase</fullName>
        <ecNumber evidence="1">2.3.2.15</ecNumber>
    </recommendedName>
</protein>
<comment type="caution">
    <text evidence="8">The sequence shown here is derived from an EMBL/GenBank/DDBJ whole genome shotgun (WGS) entry which is preliminary data.</text>
</comment>
<keyword evidence="3" id="KW-0808">Transferase</keyword>
<keyword evidence="4" id="KW-0479">Metal-binding</keyword>
<name>A0A250X4G5_9CHLO</name>
<evidence type="ECO:0000313" key="8">
    <source>
        <dbReference type="EMBL" id="GAX77974.1"/>
    </source>
</evidence>
<keyword evidence="6" id="KW-0732">Signal</keyword>
<sequence>MLSVLLCTRILKTYILFQVLTSFVQGELGLPCSLLSLTSHEGQKAFIRAKYKGDAFSMLENFVAQVNDAYCGPASAVTVLNSLGVGLPMQDPASGLDLPEFAYYTQDNVFSLETERVKPKAQIREEGLSLSELSTFIAAHSGVNATYRHSRDMRDMNEFRQLAVSALAQPNVYVIANFFRQTLQERGQGHHSPIAAYNEEIDSFLVLDVSRYKYPSWWVPVSELFAAVLPRDPSDVEDPGRGLVFVWAQTSNGTLQPSLGREFFSSGLDDGMPTYDFCDDVHSAFGLEVLSFLAGIGILCLPLLLFMSTGVIKVSYQAPSWGIVGIRNFWARDLRCSIKVQGHKQIATEFHQDQQRRAGADYELSATSFDDTELSPLCAVR</sequence>
<keyword evidence="5" id="KW-0812">Transmembrane</keyword>
<dbReference type="PANTHER" id="PTHR33447">
    <property type="entry name" value="GLUTATHIONE GAMMA-GLUTAMYLCYSTEINYLTRANSFERASE"/>
    <property type="match status" value="1"/>
</dbReference>
<dbReference type="PROSITE" id="PS51443">
    <property type="entry name" value="PCS"/>
    <property type="match status" value="1"/>
</dbReference>
<dbReference type="SUPFAM" id="SSF54001">
    <property type="entry name" value="Cysteine proteinases"/>
    <property type="match status" value="1"/>
</dbReference>
<dbReference type="InterPro" id="IPR007719">
    <property type="entry name" value="PCS_N"/>
</dbReference>
<reference evidence="8 9" key="1">
    <citation type="submission" date="2017-08" db="EMBL/GenBank/DDBJ databases">
        <title>Acidophilic green algal genome provides insights into adaptation to an acidic environment.</title>
        <authorList>
            <person name="Hirooka S."/>
            <person name="Hirose Y."/>
            <person name="Kanesaki Y."/>
            <person name="Higuchi S."/>
            <person name="Fujiwara T."/>
            <person name="Onuma R."/>
            <person name="Era A."/>
            <person name="Ohbayashi R."/>
            <person name="Uzuka A."/>
            <person name="Nozaki H."/>
            <person name="Yoshikawa H."/>
            <person name="Miyagishima S.Y."/>
        </authorList>
    </citation>
    <scope>NUCLEOTIDE SEQUENCE [LARGE SCALE GENOMIC DNA]</scope>
    <source>
        <strain evidence="8 9">NIES-2499</strain>
    </source>
</reference>
<keyword evidence="5" id="KW-0472">Membrane</keyword>
<dbReference type="EMBL" id="BEGY01000028">
    <property type="protein sequence ID" value="GAX77974.1"/>
    <property type="molecule type" value="Genomic_DNA"/>
</dbReference>
<dbReference type="GO" id="GO:0046938">
    <property type="term" value="P:phytochelatin biosynthetic process"/>
    <property type="evidence" value="ECO:0007669"/>
    <property type="project" value="InterPro"/>
</dbReference>
<feature type="chain" id="PRO_5012354752" description="glutathione gamma-glutamylcysteinyltransferase" evidence="6">
    <location>
        <begin position="27"/>
        <end position="381"/>
    </location>
</feature>
<evidence type="ECO:0000256" key="4">
    <source>
        <dbReference type="ARBA" id="ARBA00022723"/>
    </source>
</evidence>
<dbReference type="GO" id="GO:0010038">
    <property type="term" value="P:response to metal ion"/>
    <property type="evidence" value="ECO:0007669"/>
    <property type="project" value="InterPro"/>
</dbReference>
<dbReference type="InterPro" id="IPR038156">
    <property type="entry name" value="PCS_N_sf"/>
</dbReference>
<dbReference type="GO" id="GO:0046872">
    <property type="term" value="F:metal ion binding"/>
    <property type="evidence" value="ECO:0007669"/>
    <property type="project" value="UniProtKB-KW"/>
</dbReference>
<keyword evidence="9" id="KW-1185">Reference proteome</keyword>
<organism evidence="8 9">
    <name type="scientific">Chlamydomonas eustigma</name>
    <dbReference type="NCBI Taxonomy" id="1157962"/>
    <lineage>
        <taxon>Eukaryota</taxon>
        <taxon>Viridiplantae</taxon>
        <taxon>Chlorophyta</taxon>
        <taxon>core chlorophytes</taxon>
        <taxon>Chlorophyceae</taxon>
        <taxon>CS clade</taxon>
        <taxon>Chlamydomonadales</taxon>
        <taxon>Chlamydomonadaceae</taxon>
        <taxon>Chlamydomonas</taxon>
    </lineage>
</organism>
<dbReference type="AlphaFoldDB" id="A0A250X4G5"/>
<proteinExistence type="predicted"/>
<dbReference type="InterPro" id="IPR040409">
    <property type="entry name" value="PCS-like"/>
</dbReference>
<feature type="transmembrane region" description="Helical" evidence="5">
    <location>
        <begin position="284"/>
        <end position="306"/>
    </location>
</feature>
<dbReference type="GO" id="GO:0016756">
    <property type="term" value="F:glutathione gamma-glutamylcysteinyltransferase activity"/>
    <property type="evidence" value="ECO:0007669"/>
    <property type="project" value="UniProtKB-EC"/>
</dbReference>
<feature type="signal peptide" evidence="6">
    <location>
        <begin position="1"/>
        <end position="26"/>
    </location>
</feature>
<dbReference type="Proteomes" id="UP000232323">
    <property type="component" value="Unassembled WGS sequence"/>
</dbReference>
<keyword evidence="2" id="KW-0104">Cadmium</keyword>
<dbReference type="PANTHER" id="PTHR33447:SF20">
    <property type="entry name" value="GLUTATHIONE GAMMA-GLUTAMYLCYSTEINYLTRANSFERASE"/>
    <property type="match status" value="1"/>
</dbReference>
<keyword evidence="5" id="KW-1133">Transmembrane helix</keyword>
<evidence type="ECO:0000256" key="1">
    <source>
        <dbReference type="ARBA" id="ARBA00012468"/>
    </source>
</evidence>
<evidence type="ECO:0000256" key="3">
    <source>
        <dbReference type="ARBA" id="ARBA00022679"/>
    </source>
</evidence>
<evidence type="ECO:0000256" key="6">
    <source>
        <dbReference type="SAM" id="SignalP"/>
    </source>
</evidence>
<feature type="domain" description="Peptidase C83" evidence="7">
    <location>
        <begin position="18"/>
        <end position="251"/>
    </location>
</feature>
<dbReference type="InterPro" id="IPR038765">
    <property type="entry name" value="Papain-like_cys_pep_sf"/>
</dbReference>
<evidence type="ECO:0000259" key="7">
    <source>
        <dbReference type="PROSITE" id="PS51443"/>
    </source>
</evidence>
<evidence type="ECO:0000313" key="9">
    <source>
        <dbReference type="Proteomes" id="UP000232323"/>
    </source>
</evidence>
<dbReference type="Gene3D" id="3.90.70.30">
    <property type="entry name" value="Phytochelatin synthase, N-terminal domain"/>
    <property type="match status" value="1"/>
</dbReference>